<dbReference type="Proteomes" id="UP001064048">
    <property type="component" value="Chromosome 25"/>
</dbReference>
<reference evidence="1 2" key="1">
    <citation type="journal article" date="2022" name="Genome Biol. Evol.">
        <title>The Spruce Budworm Genome: Reconstructing the Evolutionary History of Antifreeze Proteins.</title>
        <authorList>
            <person name="Beliveau C."/>
            <person name="Gagne P."/>
            <person name="Picq S."/>
            <person name="Vernygora O."/>
            <person name="Keeling C.I."/>
            <person name="Pinkney K."/>
            <person name="Doucet D."/>
            <person name="Wen F."/>
            <person name="Johnston J.S."/>
            <person name="Maaroufi H."/>
            <person name="Boyle B."/>
            <person name="Laroche J."/>
            <person name="Dewar K."/>
            <person name="Juretic N."/>
            <person name="Blackburn G."/>
            <person name="Nisole A."/>
            <person name="Brunet B."/>
            <person name="Brandao M."/>
            <person name="Lumley L."/>
            <person name="Duan J."/>
            <person name="Quan G."/>
            <person name="Lucarotti C.J."/>
            <person name="Roe A.D."/>
            <person name="Sperling F.A.H."/>
            <person name="Levesque R.C."/>
            <person name="Cusson M."/>
        </authorList>
    </citation>
    <scope>NUCLEOTIDE SEQUENCE [LARGE SCALE GENOMIC DNA]</scope>
    <source>
        <strain evidence="1">Glfc:IPQL:Cfum</strain>
    </source>
</reference>
<evidence type="ECO:0000313" key="1">
    <source>
        <dbReference type="EMBL" id="KAI8422952.1"/>
    </source>
</evidence>
<name>A0ACC0JFT3_CHOFU</name>
<comment type="caution">
    <text evidence="1">The sequence shown here is derived from an EMBL/GenBank/DDBJ whole genome shotgun (WGS) entry which is preliminary data.</text>
</comment>
<gene>
    <name evidence="1" type="ORF">MSG28_014055</name>
</gene>
<evidence type="ECO:0000313" key="2">
    <source>
        <dbReference type="Proteomes" id="UP001064048"/>
    </source>
</evidence>
<protein>
    <submittedName>
        <fullName evidence="1">Uncharacterized protein</fullName>
    </submittedName>
</protein>
<keyword evidence="2" id="KW-1185">Reference proteome</keyword>
<accession>A0ACC0JFT3</accession>
<organism evidence="1 2">
    <name type="scientific">Choristoneura fumiferana</name>
    <name type="common">Spruce budworm moth</name>
    <name type="synonym">Archips fumiferana</name>
    <dbReference type="NCBI Taxonomy" id="7141"/>
    <lineage>
        <taxon>Eukaryota</taxon>
        <taxon>Metazoa</taxon>
        <taxon>Ecdysozoa</taxon>
        <taxon>Arthropoda</taxon>
        <taxon>Hexapoda</taxon>
        <taxon>Insecta</taxon>
        <taxon>Pterygota</taxon>
        <taxon>Neoptera</taxon>
        <taxon>Endopterygota</taxon>
        <taxon>Lepidoptera</taxon>
        <taxon>Glossata</taxon>
        <taxon>Ditrysia</taxon>
        <taxon>Tortricoidea</taxon>
        <taxon>Tortricidae</taxon>
        <taxon>Tortricinae</taxon>
        <taxon>Choristoneura</taxon>
    </lineage>
</organism>
<dbReference type="EMBL" id="CM046125">
    <property type="protein sequence ID" value="KAI8422952.1"/>
    <property type="molecule type" value="Genomic_DNA"/>
</dbReference>
<sequence length="103" mass="11640">MTFVTSLLGSIEWPRESHPARSRVLCLPLYTVLLAAEATRAEYLLLAGPPHLAHVPFDKVRLQVIEYRSTDMASRNQTTQFLLTKNYTVAATFDDSIMYALQP</sequence>
<proteinExistence type="predicted"/>